<feature type="region of interest" description="Disordered" evidence="1">
    <location>
        <begin position="127"/>
        <end position="235"/>
    </location>
</feature>
<feature type="compositionally biased region" description="Polar residues" evidence="1">
    <location>
        <begin position="197"/>
        <end position="206"/>
    </location>
</feature>
<feature type="compositionally biased region" description="Basic residues" evidence="1">
    <location>
        <begin position="73"/>
        <end position="83"/>
    </location>
</feature>
<gene>
    <name evidence="2" type="ORF">FA15DRAFT_122373</name>
</gene>
<dbReference type="AlphaFoldDB" id="A0A5C3KK61"/>
<feature type="region of interest" description="Disordered" evidence="1">
    <location>
        <begin position="73"/>
        <end position="93"/>
    </location>
</feature>
<organism evidence="2 3">
    <name type="scientific">Coprinopsis marcescibilis</name>
    <name type="common">Agaric fungus</name>
    <name type="synonym">Psathyrella marcescibilis</name>
    <dbReference type="NCBI Taxonomy" id="230819"/>
    <lineage>
        <taxon>Eukaryota</taxon>
        <taxon>Fungi</taxon>
        <taxon>Dikarya</taxon>
        <taxon>Basidiomycota</taxon>
        <taxon>Agaricomycotina</taxon>
        <taxon>Agaricomycetes</taxon>
        <taxon>Agaricomycetidae</taxon>
        <taxon>Agaricales</taxon>
        <taxon>Agaricineae</taxon>
        <taxon>Psathyrellaceae</taxon>
        <taxon>Coprinopsis</taxon>
    </lineage>
</organism>
<evidence type="ECO:0000313" key="3">
    <source>
        <dbReference type="Proteomes" id="UP000307440"/>
    </source>
</evidence>
<protein>
    <submittedName>
        <fullName evidence="2">Uncharacterized protein</fullName>
    </submittedName>
</protein>
<evidence type="ECO:0000256" key="1">
    <source>
        <dbReference type="SAM" id="MobiDB-lite"/>
    </source>
</evidence>
<dbReference type="OrthoDB" id="10683325at2759"/>
<feature type="compositionally biased region" description="Basic and acidic residues" evidence="1">
    <location>
        <begin position="169"/>
        <end position="183"/>
    </location>
</feature>
<feature type="compositionally biased region" description="Basic residues" evidence="1">
    <location>
        <begin position="137"/>
        <end position="147"/>
    </location>
</feature>
<reference evidence="2 3" key="1">
    <citation type="journal article" date="2019" name="Nat. Ecol. Evol.">
        <title>Megaphylogeny resolves global patterns of mushroom evolution.</title>
        <authorList>
            <person name="Varga T."/>
            <person name="Krizsan K."/>
            <person name="Foldi C."/>
            <person name="Dima B."/>
            <person name="Sanchez-Garcia M."/>
            <person name="Sanchez-Ramirez S."/>
            <person name="Szollosi G.J."/>
            <person name="Szarkandi J.G."/>
            <person name="Papp V."/>
            <person name="Albert L."/>
            <person name="Andreopoulos W."/>
            <person name="Angelini C."/>
            <person name="Antonin V."/>
            <person name="Barry K.W."/>
            <person name="Bougher N.L."/>
            <person name="Buchanan P."/>
            <person name="Buyck B."/>
            <person name="Bense V."/>
            <person name="Catcheside P."/>
            <person name="Chovatia M."/>
            <person name="Cooper J."/>
            <person name="Damon W."/>
            <person name="Desjardin D."/>
            <person name="Finy P."/>
            <person name="Geml J."/>
            <person name="Haridas S."/>
            <person name="Hughes K."/>
            <person name="Justo A."/>
            <person name="Karasinski D."/>
            <person name="Kautmanova I."/>
            <person name="Kiss B."/>
            <person name="Kocsube S."/>
            <person name="Kotiranta H."/>
            <person name="LaButti K.M."/>
            <person name="Lechner B.E."/>
            <person name="Liimatainen K."/>
            <person name="Lipzen A."/>
            <person name="Lukacs Z."/>
            <person name="Mihaltcheva S."/>
            <person name="Morgado L.N."/>
            <person name="Niskanen T."/>
            <person name="Noordeloos M.E."/>
            <person name="Ohm R.A."/>
            <person name="Ortiz-Santana B."/>
            <person name="Ovrebo C."/>
            <person name="Racz N."/>
            <person name="Riley R."/>
            <person name="Savchenko A."/>
            <person name="Shiryaev A."/>
            <person name="Soop K."/>
            <person name="Spirin V."/>
            <person name="Szebenyi C."/>
            <person name="Tomsovsky M."/>
            <person name="Tulloss R.E."/>
            <person name="Uehling J."/>
            <person name="Grigoriev I.V."/>
            <person name="Vagvolgyi C."/>
            <person name="Papp T."/>
            <person name="Martin F.M."/>
            <person name="Miettinen O."/>
            <person name="Hibbett D.S."/>
            <person name="Nagy L.G."/>
        </authorList>
    </citation>
    <scope>NUCLEOTIDE SEQUENCE [LARGE SCALE GENOMIC DNA]</scope>
    <source>
        <strain evidence="2 3">CBS 121175</strain>
    </source>
</reference>
<evidence type="ECO:0000313" key="2">
    <source>
        <dbReference type="EMBL" id="TFK20532.1"/>
    </source>
</evidence>
<accession>A0A5C3KK61</accession>
<keyword evidence="3" id="KW-1185">Reference proteome</keyword>
<sequence length="393" mass="43506">MLENQYAISQSDFQRTPASFRTYKPADDQQSNGVAPSAFPRRFLAVLAPLLSLLANLLSSLCDITKRCFSKMKHMQRPRRHGNSKAASATSPRPALQEFKNIYPLPSSNDSSESFFSTASLPLPPHFFRNSSSARASRTKTKPRGHKRSDTMPLPRSPSFIRKMLSINFRKDKEQPNKSDLRSRKNSAQVAVENVSDIRSSGTHGYTVTSNTRVSSESTTSTASASSTESGIESDATLCASDEDLPASLRKFSIQTEYTSKVYQHTVVTSPEQEPIFTNVNPFNVPPKIVSPSARSAPRKNPRPAYKLSDFLATKRASALIIPPDHLHATGCGHELDSPSSDTDTEFENGKGFLYSSNCARRASYNYESGITALPIPPWHRLRRAEVVFEPED</sequence>
<dbReference type="EMBL" id="ML210296">
    <property type="protein sequence ID" value="TFK20532.1"/>
    <property type="molecule type" value="Genomic_DNA"/>
</dbReference>
<name>A0A5C3KK61_COPMA</name>
<dbReference type="Proteomes" id="UP000307440">
    <property type="component" value="Unassembled WGS sequence"/>
</dbReference>
<proteinExistence type="predicted"/>
<feature type="compositionally biased region" description="Low complexity" evidence="1">
    <location>
        <begin position="207"/>
        <end position="230"/>
    </location>
</feature>